<dbReference type="Gene3D" id="2.160.20.10">
    <property type="entry name" value="Single-stranded right-handed beta-helix, Pectin lyase-like"/>
    <property type="match status" value="1"/>
</dbReference>
<dbReference type="OrthoDB" id="107673at2157"/>
<dbReference type="SMART" id="SM00606">
    <property type="entry name" value="CBD_IV"/>
    <property type="match status" value="1"/>
</dbReference>
<dbReference type="InterPro" id="IPR011050">
    <property type="entry name" value="Pectin_lyase_fold/virulence"/>
</dbReference>
<dbReference type="EMBL" id="FMID01000052">
    <property type="protein sequence ID" value="SCL76307.1"/>
    <property type="molecule type" value="Genomic_DNA"/>
</dbReference>
<dbReference type="AlphaFoldDB" id="A0A1M4MN75"/>
<dbReference type="InterPro" id="IPR011635">
    <property type="entry name" value="CARDB"/>
</dbReference>
<feature type="region of interest" description="Disordered" evidence="2">
    <location>
        <begin position="227"/>
        <end position="251"/>
    </location>
</feature>
<dbReference type="InterPro" id="IPR006584">
    <property type="entry name" value="Cellulose-bd_IV"/>
</dbReference>
<dbReference type="InterPro" id="IPR012334">
    <property type="entry name" value="Pectin_lyas_fold"/>
</dbReference>
<dbReference type="Gene3D" id="2.60.40.10">
    <property type="entry name" value="Immunoglobulins"/>
    <property type="match status" value="1"/>
</dbReference>
<protein>
    <submittedName>
        <fullName evidence="4">Carbohydrate binding module (Family 6)</fullName>
    </submittedName>
</protein>
<evidence type="ECO:0000313" key="5">
    <source>
        <dbReference type="Proteomes" id="UP000184671"/>
    </source>
</evidence>
<sequence>MKKTQFLVLTLSVMLAMTAPALAAQDQTSRGSYDVAVYIDDTKVLAEGSDGQIISDGTAGIDDSKVIQAAMKAVSNGSVVIQAGTYALNSPVEVRVSNPTPAPSEKPDLVVTDISWKPKKPTAGSPVTLRATIKNQGDAPTPAGVKHAVLFTFDDGGAGSSVWSDTHTASIAPGSWVTVTASGGSAGATWTAVEGTHTVKATVDDASRIAESDETNNVRSEQITVLKAASTPTPTQTPTPTPTEEPSDVPKPYKAHAVPGRINFVDFDFGGEGVAYHDTEAGNQGGYAYRTDSADVDIGERSGVDVPVVSHTYAGEWIRFSEVQVAESGTYVVTFYTSTTEDGKSFSVLVDGKKVATVEAPNTGDWYTFAPTTVQLPLTAGKHTIQITMDTGWVDMAHVKFATETPTPTPTATPTATPTVTPTPTATATPKPTQTPVPTPGDKYGAGANPTGNPIGGGDGYTDIISRNDPRVKFIVDTRSELLSALQSARSGDVIYVEGNANIDMTGSSDVRVPAGVTIASNRGENGASGGRIYQSSASGADWSSLFLVNGENARFTGLRIQGPDPSTNSPARVAIKSWSKRLEVDNCEIWGWGAAAVNVYSTADPDMKTGGYVHHNYIHHCQNSGLGYGVVVSSNAVCLVEANYFDYHRHAIAGGADAGNGYEARYNICGPNFTAGYAHNFDMHTGPNNAAGDKILIHHNTFMATGPKDAFPVFIQGVPRTGAYIDHNWFYYTQLAPVWQSNGNGNLYVTDNVIGPNKTLAKSGPILYL</sequence>
<dbReference type="GO" id="GO:0030246">
    <property type="term" value="F:carbohydrate binding"/>
    <property type="evidence" value="ECO:0007669"/>
    <property type="project" value="InterPro"/>
</dbReference>
<proteinExistence type="predicted"/>
<dbReference type="STRING" id="118126.L21_2232"/>
<dbReference type="RefSeq" id="WP_178377725.1">
    <property type="nucleotide sequence ID" value="NZ_FMID01000052.1"/>
</dbReference>
<dbReference type="InterPro" id="IPR008979">
    <property type="entry name" value="Galactose-bd-like_sf"/>
</dbReference>
<keyword evidence="1" id="KW-0732">Signal</keyword>
<evidence type="ECO:0000256" key="1">
    <source>
        <dbReference type="ARBA" id="ARBA00022729"/>
    </source>
</evidence>
<feature type="compositionally biased region" description="Low complexity" evidence="2">
    <location>
        <begin position="404"/>
        <end position="432"/>
    </location>
</feature>
<dbReference type="InterPro" id="IPR013783">
    <property type="entry name" value="Ig-like_fold"/>
</dbReference>
<feature type="region of interest" description="Disordered" evidence="2">
    <location>
        <begin position="404"/>
        <end position="455"/>
    </location>
</feature>
<dbReference type="Proteomes" id="UP000184671">
    <property type="component" value="Unassembled WGS sequence"/>
</dbReference>
<evidence type="ECO:0000256" key="2">
    <source>
        <dbReference type="SAM" id="MobiDB-lite"/>
    </source>
</evidence>
<dbReference type="CDD" id="cd04080">
    <property type="entry name" value="CBM6_cellulase-like"/>
    <property type="match status" value="1"/>
</dbReference>
<organism evidence="4 5">
    <name type="scientific">Methanoculleus chikugoensis</name>
    <dbReference type="NCBI Taxonomy" id="118126"/>
    <lineage>
        <taxon>Archaea</taxon>
        <taxon>Methanobacteriati</taxon>
        <taxon>Methanobacteriota</taxon>
        <taxon>Stenosarchaea group</taxon>
        <taxon>Methanomicrobia</taxon>
        <taxon>Methanomicrobiales</taxon>
        <taxon>Methanomicrobiaceae</taxon>
        <taxon>Methanoculleus</taxon>
    </lineage>
</organism>
<dbReference type="Gene3D" id="2.60.120.260">
    <property type="entry name" value="Galactose-binding domain-like"/>
    <property type="match status" value="1"/>
</dbReference>
<dbReference type="InterPro" id="IPR005084">
    <property type="entry name" value="CBM6"/>
</dbReference>
<evidence type="ECO:0000259" key="3">
    <source>
        <dbReference type="PROSITE" id="PS51175"/>
    </source>
</evidence>
<name>A0A1M4MN75_9EURY</name>
<dbReference type="SUPFAM" id="SSF51126">
    <property type="entry name" value="Pectin lyase-like"/>
    <property type="match status" value="1"/>
</dbReference>
<feature type="domain" description="CBM6" evidence="3">
    <location>
        <begin position="274"/>
        <end position="402"/>
    </location>
</feature>
<dbReference type="SUPFAM" id="SSF49785">
    <property type="entry name" value="Galactose-binding domain-like"/>
    <property type="match status" value="1"/>
</dbReference>
<evidence type="ECO:0000313" key="4">
    <source>
        <dbReference type="EMBL" id="SCL76307.1"/>
    </source>
</evidence>
<dbReference type="PROSITE" id="PS51175">
    <property type="entry name" value="CBM6"/>
    <property type="match status" value="1"/>
</dbReference>
<dbReference type="Pfam" id="PF07705">
    <property type="entry name" value="CARDB"/>
    <property type="match status" value="1"/>
</dbReference>
<accession>A0A1M4MN75</accession>
<gene>
    <name evidence="4" type="ORF">L21_2232</name>
</gene>
<dbReference type="Pfam" id="PF03422">
    <property type="entry name" value="CBM_6"/>
    <property type="match status" value="1"/>
</dbReference>
<reference evidence="4 5" key="1">
    <citation type="submission" date="2016-08" db="EMBL/GenBank/DDBJ databases">
        <authorList>
            <person name="Seilhamer J.J."/>
        </authorList>
    </citation>
    <scope>NUCLEOTIDE SEQUENCE [LARGE SCALE GENOMIC DNA]</scope>
    <source>
        <strain evidence="4">L21-II-0</strain>
    </source>
</reference>